<keyword evidence="3" id="KW-1185">Reference proteome</keyword>
<evidence type="ECO:0000256" key="1">
    <source>
        <dbReference type="SAM" id="MobiDB-lite"/>
    </source>
</evidence>
<name>A0AAV2NSP9_9HYME</name>
<dbReference type="EMBL" id="OZ034827">
    <property type="protein sequence ID" value="CAL1683544.1"/>
    <property type="molecule type" value="Genomic_DNA"/>
</dbReference>
<organism evidence="2 3">
    <name type="scientific">Lasius platythorax</name>
    <dbReference type="NCBI Taxonomy" id="488582"/>
    <lineage>
        <taxon>Eukaryota</taxon>
        <taxon>Metazoa</taxon>
        <taxon>Ecdysozoa</taxon>
        <taxon>Arthropoda</taxon>
        <taxon>Hexapoda</taxon>
        <taxon>Insecta</taxon>
        <taxon>Pterygota</taxon>
        <taxon>Neoptera</taxon>
        <taxon>Endopterygota</taxon>
        <taxon>Hymenoptera</taxon>
        <taxon>Apocrita</taxon>
        <taxon>Aculeata</taxon>
        <taxon>Formicoidea</taxon>
        <taxon>Formicidae</taxon>
        <taxon>Formicinae</taxon>
        <taxon>Lasius</taxon>
        <taxon>Lasius</taxon>
    </lineage>
</organism>
<proteinExistence type="predicted"/>
<feature type="region of interest" description="Disordered" evidence="1">
    <location>
        <begin position="1"/>
        <end position="27"/>
    </location>
</feature>
<feature type="compositionally biased region" description="Basic and acidic residues" evidence="1">
    <location>
        <begin position="1"/>
        <end position="12"/>
    </location>
</feature>
<protein>
    <submittedName>
        <fullName evidence="2">Uncharacterized protein</fullName>
    </submittedName>
</protein>
<gene>
    <name evidence="2" type="ORF">LPLAT_LOCUS9249</name>
</gene>
<reference evidence="2" key="1">
    <citation type="submission" date="2024-04" db="EMBL/GenBank/DDBJ databases">
        <authorList>
            <consortium name="Molecular Ecology Group"/>
        </authorList>
    </citation>
    <scope>NUCLEOTIDE SEQUENCE</scope>
</reference>
<accession>A0AAV2NSP9</accession>
<evidence type="ECO:0000313" key="3">
    <source>
        <dbReference type="Proteomes" id="UP001497644"/>
    </source>
</evidence>
<evidence type="ECO:0000313" key="2">
    <source>
        <dbReference type="EMBL" id="CAL1683544.1"/>
    </source>
</evidence>
<sequence length="110" mass="12588">MVDRARTTEDRMKRKRRTGAEQFLHSAEGTARLEKRPMLDRDQLLSPTCLVDSRIIAWKPPWTMDALTPLCVHSGEVAVVDFERRRGNHMLTKSGFHGVKASLRNAVKFV</sequence>
<dbReference type="Proteomes" id="UP001497644">
    <property type="component" value="Chromosome 4"/>
</dbReference>
<dbReference type="AlphaFoldDB" id="A0AAV2NSP9"/>